<reference evidence="2" key="1">
    <citation type="journal article" date="2023" name="G3 (Bethesda)">
        <title>A reference genome for the long-term kleptoplast-retaining sea slug Elysia crispata morphotype clarki.</title>
        <authorList>
            <person name="Eastman K.E."/>
            <person name="Pendleton A.L."/>
            <person name="Shaikh M.A."/>
            <person name="Suttiyut T."/>
            <person name="Ogas R."/>
            <person name="Tomko P."/>
            <person name="Gavelis G."/>
            <person name="Widhalm J.R."/>
            <person name="Wisecaver J.H."/>
        </authorList>
    </citation>
    <scope>NUCLEOTIDE SEQUENCE</scope>
    <source>
        <strain evidence="2">ECLA1</strain>
    </source>
</reference>
<feature type="compositionally biased region" description="Polar residues" evidence="1">
    <location>
        <begin position="77"/>
        <end position="90"/>
    </location>
</feature>
<sequence>MNRGILCRTEGTNGFEHRTSGSPVRRPDHSAAVTKSLDCHMIVTVTFAYVSRHPVCGAEMESSSARYSPSCGRVTSDEINQFNNTPEMDV</sequence>
<name>A0AAE1AA44_9GAST</name>
<organism evidence="2 3">
    <name type="scientific">Elysia crispata</name>
    <name type="common">lettuce slug</name>
    <dbReference type="NCBI Taxonomy" id="231223"/>
    <lineage>
        <taxon>Eukaryota</taxon>
        <taxon>Metazoa</taxon>
        <taxon>Spiralia</taxon>
        <taxon>Lophotrochozoa</taxon>
        <taxon>Mollusca</taxon>
        <taxon>Gastropoda</taxon>
        <taxon>Heterobranchia</taxon>
        <taxon>Euthyneura</taxon>
        <taxon>Panpulmonata</taxon>
        <taxon>Sacoglossa</taxon>
        <taxon>Placobranchoidea</taxon>
        <taxon>Plakobranchidae</taxon>
        <taxon>Elysia</taxon>
    </lineage>
</organism>
<keyword evidence="3" id="KW-1185">Reference proteome</keyword>
<feature type="region of interest" description="Disordered" evidence="1">
    <location>
        <begin position="63"/>
        <end position="90"/>
    </location>
</feature>
<protein>
    <submittedName>
        <fullName evidence="2">Uncharacterized protein</fullName>
    </submittedName>
</protein>
<evidence type="ECO:0000256" key="1">
    <source>
        <dbReference type="SAM" id="MobiDB-lite"/>
    </source>
</evidence>
<evidence type="ECO:0000313" key="2">
    <source>
        <dbReference type="EMBL" id="KAK3783251.1"/>
    </source>
</evidence>
<evidence type="ECO:0000313" key="3">
    <source>
        <dbReference type="Proteomes" id="UP001283361"/>
    </source>
</evidence>
<feature type="compositionally biased region" description="Basic and acidic residues" evidence="1">
    <location>
        <begin position="15"/>
        <end position="28"/>
    </location>
</feature>
<accession>A0AAE1AA44</accession>
<proteinExistence type="predicted"/>
<feature type="region of interest" description="Disordered" evidence="1">
    <location>
        <begin position="1"/>
        <end position="28"/>
    </location>
</feature>
<dbReference type="AlphaFoldDB" id="A0AAE1AA44"/>
<dbReference type="EMBL" id="JAWDGP010002432">
    <property type="protein sequence ID" value="KAK3783251.1"/>
    <property type="molecule type" value="Genomic_DNA"/>
</dbReference>
<gene>
    <name evidence="2" type="ORF">RRG08_022011</name>
</gene>
<dbReference type="Proteomes" id="UP001283361">
    <property type="component" value="Unassembled WGS sequence"/>
</dbReference>
<comment type="caution">
    <text evidence="2">The sequence shown here is derived from an EMBL/GenBank/DDBJ whole genome shotgun (WGS) entry which is preliminary data.</text>
</comment>